<organism evidence="2 3">
    <name type="scientific">Colletotrichum orchidophilum</name>
    <dbReference type="NCBI Taxonomy" id="1209926"/>
    <lineage>
        <taxon>Eukaryota</taxon>
        <taxon>Fungi</taxon>
        <taxon>Dikarya</taxon>
        <taxon>Ascomycota</taxon>
        <taxon>Pezizomycotina</taxon>
        <taxon>Sordariomycetes</taxon>
        <taxon>Hypocreomycetidae</taxon>
        <taxon>Glomerellales</taxon>
        <taxon>Glomerellaceae</taxon>
        <taxon>Colletotrichum</taxon>
    </lineage>
</organism>
<feature type="transmembrane region" description="Helical" evidence="1">
    <location>
        <begin position="29"/>
        <end position="47"/>
    </location>
</feature>
<comment type="caution">
    <text evidence="2">The sequence shown here is derived from an EMBL/GenBank/DDBJ whole genome shotgun (WGS) entry which is preliminary data.</text>
</comment>
<dbReference type="GeneID" id="34555896"/>
<name>A0A1G4BKN6_9PEZI</name>
<accession>A0A1G4BKN6</accession>
<dbReference type="AlphaFoldDB" id="A0A1G4BKN6"/>
<keyword evidence="1" id="KW-1133">Transmembrane helix</keyword>
<gene>
    <name evidence="2" type="ORF">CORC01_02736</name>
</gene>
<proteinExistence type="predicted"/>
<sequence>MDSTYEFEAPPTFHPNIRPVSLPVEDDDLLFAAMAFGMFNGTMILSFSQAPLKMVQPQVTRVTPEEDEEDGGTGDHDMSWLWDMWMEKYNTKRVTRDALGVMERPTIFAGVSREKQSWRLLTRRKPNPSRRLYFCSKGYAEGSRVAKALKGFLDFNESCTRLRGLIRSEFSGASLHSVPLEGLNVRD</sequence>
<evidence type="ECO:0000256" key="1">
    <source>
        <dbReference type="SAM" id="Phobius"/>
    </source>
</evidence>
<dbReference type="Proteomes" id="UP000176998">
    <property type="component" value="Unassembled WGS sequence"/>
</dbReference>
<protein>
    <submittedName>
        <fullName evidence="2">Uncharacterized protein</fullName>
    </submittedName>
</protein>
<reference evidence="2 3" key="1">
    <citation type="submission" date="2016-09" db="EMBL/GenBank/DDBJ databases">
        <authorList>
            <person name="Capua I."/>
            <person name="De Benedictis P."/>
            <person name="Joannis T."/>
            <person name="Lombin L.H."/>
            <person name="Cattoli G."/>
        </authorList>
    </citation>
    <scope>NUCLEOTIDE SEQUENCE [LARGE SCALE GENOMIC DNA]</scope>
    <source>
        <strain evidence="2 3">IMI 309357</strain>
    </source>
</reference>
<dbReference type="EMBL" id="MJBS01000016">
    <property type="protein sequence ID" value="OHF01858.1"/>
    <property type="molecule type" value="Genomic_DNA"/>
</dbReference>
<dbReference type="RefSeq" id="XP_022479000.1">
    <property type="nucleotide sequence ID" value="XM_022614386.1"/>
</dbReference>
<dbReference type="STRING" id="1209926.A0A1G4BKN6"/>
<keyword evidence="1" id="KW-0812">Transmembrane</keyword>
<evidence type="ECO:0000313" key="3">
    <source>
        <dbReference type="Proteomes" id="UP000176998"/>
    </source>
</evidence>
<keyword evidence="1" id="KW-0472">Membrane</keyword>
<evidence type="ECO:0000313" key="2">
    <source>
        <dbReference type="EMBL" id="OHF01858.1"/>
    </source>
</evidence>
<keyword evidence="3" id="KW-1185">Reference proteome</keyword>